<accession>A0A087YQ74</accession>
<name>A0A087YQ74_POEFO</name>
<dbReference type="Proteomes" id="UP000028760">
    <property type="component" value="Unassembled WGS sequence"/>
</dbReference>
<evidence type="ECO:0000313" key="2">
    <source>
        <dbReference type="Proteomes" id="UP000028760"/>
    </source>
</evidence>
<organism evidence="1 2">
    <name type="scientific">Poecilia formosa</name>
    <name type="common">Amazon molly</name>
    <name type="synonym">Limia formosa</name>
    <dbReference type="NCBI Taxonomy" id="48698"/>
    <lineage>
        <taxon>Eukaryota</taxon>
        <taxon>Metazoa</taxon>
        <taxon>Chordata</taxon>
        <taxon>Craniata</taxon>
        <taxon>Vertebrata</taxon>
        <taxon>Euteleostomi</taxon>
        <taxon>Actinopterygii</taxon>
        <taxon>Neopterygii</taxon>
        <taxon>Teleostei</taxon>
        <taxon>Neoteleostei</taxon>
        <taxon>Acanthomorphata</taxon>
        <taxon>Ovalentaria</taxon>
        <taxon>Atherinomorphae</taxon>
        <taxon>Cyprinodontiformes</taxon>
        <taxon>Poeciliidae</taxon>
        <taxon>Poeciliinae</taxon>
        <taxon>Poecilia</taxon>
    </lineage>
</organism>
<protein>
    <submittedName>
        <fullName evidence="1">Uncharacterized protein</fullName>
    </submittedName>
</protein>
<dbReference type="AlphaFoldDB" id="A0A087YQ74"/>
<dbReference type="EMBL" id="AYCK01003003">
    <property type="status" value="NOT_ANNOTATED_CDS"/>
    <property type="molecule type" value="Genomic_DNA"/>
</dbReference>
<reference evidence="1" key="3">
    <citation type="submission" date="2025-09" db="UniProtKB">
        <authorList>
            <consortium name="Ensembl"/>
        </authorList>
    </citation>
    <scope>IDENTIFICATION</scope>
</reference>
<evidence type="ECO:0000313" key="1">
    <source>
        <dbReference type="Ensembl" id="ENSPFOP00000020177.1"/>
    </source>
</evidence>
<reference evidence="2" key="1">
    <citation type="submission" date="2013-10" db="EMBL/GenBank/DDBJ databases">
        <authorList>
            <person name="Schartl M."/>
            <person name="Warren W."/>
        </authorList>
    </citation>
    <scope>NUCLEOTIDE SEQUENCE [LARGE SCALE GENOMIC DNA]</scope>
    <source>
        <strain evidence="2">female</strain>
    </source>
</reference>
<sequence length="61" mass="6899">AEKVYRQFPHRVRLRGVVPHVDVGVMKGFLHRDAAFRINDQHFGEQIPSLNSCLGETGQAL</sequence>
<dbReference type="Ensembl" id="ENSPFOT00000020201.1">
    <property type="protein sequence ID" value="ENSPFOP00000020177.1"/>
    <property type="gene ID" value="ENSPFOG00000020051.1"/>
</dbReference>
<keyword evidence="2" id="KW-1185">Reference proteome</keyword>
<proteinExistence type="predicted"/>
<reference evidence="1" key="2">
    <citation type="submission" date="2025-08" db="UniProtKB">
        <authorList>
            <consortium name="Ensembl"/>
        </authorList>
    </citation>
    <scope>IDENTIFICATION</scope>
</reference>